<feature type="compositionally biased region" description="Basic and acidic residues" evidence="1">
    <location>
        <begin position="104"/>
        <end position="120"/>
    </location>
</feature>
<feature type="compositionally biased region" description="Low complexity" evidence="1">
    <location>
        <begin position="86"/>
        <end position="99"/>
    </location>
</feature>
<dbReference type="GeneID" id="106809303"/>
<feature type="region of interest" description="Disordered" evidence="1">
    <location>
        <begin position="86"/>
        <end position="164"/>
    </location>
</feature>
<keyword evidence="2" id="KW-1185">Reference proteome</keyword>
<protein>
    <submittedName>
        <fullName evidence="3">Uncharacterized protein LOC106809303 isoform X1</fullName>
    </submittedName>
</protein>
<evidence type="ECO:0000313" key="2">
    <source>
        <dbReference type="Proteomes" id="UP000695022"/>
    </source>
</evidence>
<feature type="compositionally biased region" description="Basic and acidic residues" evidence="1">
    <location>
        <begin position="143"/>
        <end position="161"/>
    </location>
</feature>
<dbReference type="RefSeq" id="XP_014667829.1">
    <property type="nucleotide sequence ID" value="XM_014812343.1"/>
</dbReference>
<feature type="region of interest" description="Disordered" evidence="1">
    <location>
        <begin position="325"/>
        <end position="358"/>
    </location>
</feature>
<feature type="compositionally biased region" description="Polar residues" evidence="1">
    <location>
        <begin position="125"/>
        <end position="141"/>
    </location>
</feature>
<name>A0ABM1E6K8_PRICU</name>
<evidence type="ECO:0000313" key="3">
    <source>
        <dbReference type="RefSeq" id="XP_014667829.1"/>
    </source>
</evidence>
<evidence type="ECO:0000256" key="1">
    <source>
        <dbReference type="SAM" id="MobiDB-lite"/>
    </source>
</evidence>
<sequence length="381" mass="41069">MGSIMCCASSEEDHIKANLQRPNAEYDSIATWNNETACSTTLAVPDSSTHNNSHTPRSAVVVVVSEPSSDESTQANGDVKMNSGAAAAATAPLASPDSANSLKSVEDSGREYAKPSDNCDRLPSIEQSPQKKVGGNQSTAGRTECKSRNVDEPDVRSDDVNAARSRGIVARDDTLTSVTGQMTFQSSFGDDAATLCDEADADNDADVSLRADNFELTITDDVDATMATDDDDDADSGMNFTVSKNYAQQGEDDGDDDERRLDDISDYSPTYPTFGNQTEYMPGFHSYCYAHAYHDRAASPHLAVEWRHQAQSDTQLARRCRDGEREEAGAGGRHMHRTREVERLPALPDDISPYEAEEGERSIAAAVAADAARACQRASES</sequence>
<accession>A0ABM1E6K8</accession>
<dbReference type="Proteomes" id="UP000695022">
    <property type="component" value="Unplaced"/>
</dbReference>
<organism evidence="2 3">
    <name type="scientific">Priapulus caudatus</name>
    <name type="common">Priapulid worm</name>
    <dbReference type="NCBI Taxonomy" id="37621"/>
    <lineage>
        <taxon>Eukaryota</taxon>
        <taxon>Metazoa</taxon>
        <taxon>Ecdysozoa</taxon>
        <taxon>Scalidophora</taxon>
        <taxon>Priapulida</taxon>
        <taxon>Priapulimorpha</taxon>
        <taxon>Priapulimorphida</taxon>
        <taxon>Priapulidae</taxon>
        <taxon>Priapulus</taxon>
    </lineage>
</organism>
<reference evidence="3" key="1">
    <citation type="submission" date="2025-08" db="UniProtKB">
        <authorList>
            <consortium name="RefSeq"/>
        </authorList>
    </citation>
    <scope>IDENTIFICATION</scope>
</reference>
<gene>
    <name evidence="3" type="primary">LOC106809303</name>
</gene>
<proteinExistence type="predicted"/>